<dbReference type="FunCoup" id="Q6CSR5">
    <property type="interactions" value="107"/>
</dbReference>
<feature type="region of interest" description="Disordered" evidence="3">
    <location>
        <begin position="1"/>
        <end position="20"/>
    </location>
</feature>
<dbReference type="PANTHER" id="PTHR12616:SF8">
    <property type="entry name" value="VACUOLAR PROTEIN SORTING-ASSOCIATED PROTEIN 8 HOMOLOG"/>
    <property type="match status" value="1"/>
</dbReference>
<dbReference type="InterPro" id="IPR036322">
    <property type="entry name" value="WD40_repeat_dom_sf"/>
</dbReference>
<dbReference type="EMBL" id="CR382123">
    <property type="protein sequence ID" value="CAH01875.1"/>
    <property type="molecule type" value="Genomic_DNA"/>
</dbReference>
<accession>Q6CSR5</accession>
<evidence type="ECO:0000256" key="3">
    <source>
        <dbReference type="SAM" id="MobiDB-lite"/>
    </source>
</evidence>
<keyword evidence="2" id="KW-0863">Zinc-finger</keyword>
<keyword evidence="6" id="KW-1185">Reference proteome</keyword>
<name>Q6CSR5_KLULA</name>
<organism evidence="5 6">
    <name type="scientific">Kluyveromyces lactis (strain ATCC 8585 / CBS 2359 / DSM 70799 / NBRC 1267 / NRRL Y-1140 / WM37)</name>
    <name type="common">Yeast</name>
    <name type="synonym">Candida sphaerica</name>
    <dbReference type="NCBI Taxonomy" id="284590"/>
    <lineage>
        <taxon>Eukaryota</taxon>
        <taxon>Fungi</taxon>
        <taxon>Dikarya</taxon>
        <taxon>Ascomycota</taxon>
        <taxon>Saccharomycotina</taxon>
        <taxon>Saccharomycetes</taxon>
        <taxon>Saccharomycetales</taxon>
        <taxon>Saccharomycetaceae</taxon>
        <taxon>Kluyveromyces</taxon>
    </lineage>
</organism>
<evidence type="ECO:0000256" key="2">
    <source>
        <dbReference type="PROSITE-ProRule" id="PRU00175"/>
    </source>
</evidence>
<dbReference type="InterPro" id="IPR025941">
    <property type="entry name" value="Vps8_central_dom"/>
</dbReference>
<dbReference type="SUPFAM" id="SSF50978">
    <property type="entry name" value="WD40 repeat-like"/>
    <property type="match status" value="1"/>
</dbReference>
<dbReference type="GO" id="GO:0008270">
    <property type="term" value="F:zinc ion binding"/>
    <property type="evidence" value="ECO:0007669"/>
    <property type="project" value="UniProtKB-KW"/>
</dbReference>
<dbReference type="Pfam" id="PF12816">
    <property type="entry name" value="TPR_Vps8"/>
    <property type="match status" value="1"/>
</dbReference>
<dbReference type="PaxDb" id="284590-Q6CSR5"/>
<protein>
    <submittedName>
        <fullName evidence="5">KLLA0C18491p</fullName>
    </submittedName>
</protein>
<evidence type="ECO:0000313" key="6">
    <source>
        <dbReference type="Proteomes" id="UP000000598"/>
    </source>
</evidence>
<dbReference type="Pfam" id="PF23410">
    <property type="entry name" value="Beta-prop_VPS8"/>
    <property type="match status" value="1"/>
</dbReference>
<dbReference type="GO" id="GO:0006623">
    <property type="term" value="P:protein targeting to vacuole"/>
    <property type="evidence" value="ECO:0007669"/>
    <property type="project" value="InterPro"/>
</dbReference>
<dbReference type="InterPro" id="IPR015943">
    <property type="entry name" value="WD40/YVTN_repeat-like_dom_sf"/>
</dbReference>
<dbReference type="InterPro" id="IPR013083">
    <property type="entry name" value="Znf_RING/FYVE/PHD"/>
</dbReference>
<dbReference type="AlphaFoldDB" id="Q6CSR5"/>
<gene>
    <name evidence="5" type="ORF">KLLA0_C18491g</name>
</gene>
<dbReference type="SUPFAM" id="SSF57850">
    <property type="entry name" value="RING/U-box"/>
    <property type="match status" value="1"/>
</dbReference>
<proteinExistence type="inferred from homology"/>
<dbReference type="OMA" id="NQLFFHQ"/>
<dbReference type="GO" id="GO:0005770">
    <property type="term" value="C:late endosome"/>
    <property type="evidence" value="ECO:0007669"/>
    <property type="project" value="TreeGrafter"/>
</dbReference>
<dbReference type="InterPro" id="IPR001841">
    <property type="entry name" value="Znf_RING"/>
</dbReference>
<evidence type="ECO:0000256" key="1">
    <source>
        <dbReference type="ARBA" id="ARBA00009422"/>
    </source>
</evidence>
<keyword evidence="2" id="KW-0479">Metal-binding</keyword>
<keyword evidence="2" id="KW-0862">Zinc</keyword>
<dbReference type="Gene3D" id="2.130.10.10">
    <property type="entry name" value="YVTN repeat-like/Quinoprotein amine dehydrogenase"/>
    <property type="match status" value="1"/>
</dbReference>
<dbReference type="PROSITE" id="PS50089">
    <property type="entry name" value="ZF_RING_2"/>
    <property type="match status" value="1"/>
</dbReference>
<feature type="compositionally biased region" description="Basic and acidic residues" evidence="3">
    <location>
        <begin position="7"/>
        <end position="20"/>
    </location>
</feature>
<dbReference type="PANTHER" id="PTHR12616">
    <property type="entry name" value="VACUOLAR PROTEIN SORTING VPS41"/>
    <property type="match status" value="1"/>
</dbReference>
<comment type="similarity">
    <text evidence="1">Belongs to the VPS8 family.</text>
</comment>
<feature type="domain" description="RING-type" evidence="4">
    <location>
        <begin position="1155"/>
        <end position="1196"/>
    </location>
</feature>
<dbReference type="InterPro" id="IPR045111">
    <property type="entry name" value="Vps41/Vps8"/>
</dbReference>
<dbReference type="GO" id="GO:0034058">
    <property type="term" value="P:endosomal vesicle fusion"/>
    <property type="evidence" value="ECO:0007669"/>
    <property type="project" value="TreeGrafter"/>
</dbReference>
<sequence>MNGSHSTGHDKRNNTTDFEKFNPFKSSQDESLHVSWTSLQQVYPNLSYYGGPTFILPVQLYYIIGTAKGAVVIFNKKQFVQSVLAPSLPDFRSKVTFIDINQDGTHVCAAYESGDIFLWDLNSQVDENSDSNHLEAVLHIASHRGHSFNGLNFIPGKHTNIAVSDSTGHIVLHKGTRNHLWQLVPSAKEILRLNPMINPLLTTRIRSNGEDYDAEHLLAVLSNRSFAVISLSSPTLSTYRLIELSHKNSATFGYISWNDVNPNQVAFSVDNQLSLVDIRFPTLQWTYEAPECICKVAWLTNNILTILLLSSKLLVLNIGSVDTDEDPVLTSIDLLIHELMVPESENHFATLNNTIVVLTNYSLMVGKINSWSDIVLHHIHKGDYINALGTLGYYLQGPSFDSITALLHLEKDYQKRIRQIEPSFNNLTLATVQFLLKKDDISYSKVTEATSLILDLGSIFSDEKMYVLLEQVGEALMTKHNEEFQEILYEKIVNGTVTYLSPILFKAVMEYTVSSGNDRRLETILLSLDGTTLDLDYAFKVCKEFRLYSALLYLWTTILDDYKSPLVDIIFYFAGKEECCVVFDANIEDNTLFEYIESTLLGKVYPTEKRVPSKKILYLKNFYYSLLFSGSSLEWPQGSGKKLLTCPLPAEEPAFPYASLLISSSAQNFLHVLDVSFEDVLFNESPQNGFHFTRQHIIDVLLDIQKNFKENHVKLLIALFVFNNLPKYSQFIRLTNTIIDSQIDVILSADLEGFEQISEDCLEALLSVYSPDNINALIDKMSGVDFYRVRLLLYKKAGRYTDYLTFILSDQHRNTNGNDIIAGLKLCDGATAKSPIGRSEICDLLSDTFPKIIENCQDQRSLVSIIDSFDSSLHEKILLISDPLTLLGYLRILLSGNYHLSAPFLKKARPKYLSLLYETGDASGVSQWVDNIDLKNIEVESIVDIINGNRDSRTLIRLLVRLKNYGSAIDKINSKINELLQNNDFDEIDNYLDLGISVSQKTDETNKNWVKLISNLVSQYPTLTDDQKAFCDKSLQKVFIELSDGNLNDIENSEESFFWKTLMEIFENKSLILSKIKDIKVVLKNIFTAYSVEETVKLLILQIINQSASSDITTYMHRKEHGWAIQSHECEVCGKKIWGIGIDNKVFEQWESARCHEVAASGSSALVVFSCGHSFHSSCLENMGQHEGAFKCLTCDDE</sequence>
<dbReference type="HOGENOM" id="CLU_000917_0_1_1"/>
<dbReference type="eggNOG" id="KOG2079">
    <property type="taxonomic scope" value="Eukaryota"/>
</dbReference>
<evidence type="ECO:0000259" key="4">
    <source>
        <dbReference type="PROSITE" id="PS50089"/>
    </source>
</evidence>
<reference evidence="5 6" key="1">
    <citation type="journal article" date="2004" name="Nature">
        <title>Genome evolution in yeasts.</title>
        <authorList>
            <consortium name="Genolevures"/>
            <person name="Dujon B."/>
            <person name="Sherman D."/>
            <person name="Fischer G."/>
            <person name="Durrens P."/>
            <person name="Casaregola S."/>
            <person name="Lafontaine I."/>
            <person name="de Montigny J."/>
            <person name="Marck C."/>
            <person name="Neuveglise C."/>
            <person name="Talla E."/>
            <person name="Goffard N."/>
            <person name="Frangeul L."/>
            <person name="Aigle M."/>
            <person name="Anthouard V."/>
            <person name="Babour A."/>
            <person name="Barbe V."/>
            <person name="Barnay S."/>
            <person name="Blanchin S."/>
            <person name="Beckerich J.M."/>
            <person name="Beyne E."/>
            <person name="Bleykasten C."/>
            <person name="Boisrame A."/>
            <person name="Boyer J."/>
            <person name="Cattolico L."/>
            <person name="Confanioleri F."/>
            <person name="de Daruvar A."/>
            <person name="Despons L."/>
            <person name="Fabre E."/>
            <person name="Fairhead C."/>
            <person name="Ferry-Dumazet H."/>
            <person name="Groppi A."/>
            <person name="Hantraye F."/>
            <person name="Hennequin C."/>
            <person name="Jauniaux N."/>
            <person name="Joyet P."/>
            <person name="Kachouri R."/>
            <person name="Kerrest A."/>
            <person name="Koszul R."/>
            <person name="Lemaire M."/>
            <person name="Lesur I."/>
            <person name="Ma L."/>
            <person name="Muller H."/>
            <person name="Nicaud J.M."/>
            <person name="Nikolski M."/>
            <person name="Oztas S."/>
            <person name="Ozier-Kalogeropoulos O."/>
            <person name="Pellenz S."/>
            <person name="Potier S."/>
            <person name="Richard G.F."/>
            <person name="Straub M.L."/>
            <person name="Suleau A."/>
            <person name="Swennene D."/>
            <person name="Tekaia F."/>
            <person name="Wesolowski-Louvel M."/>
            <person name="Westhof E."/>
            <person name="Wirth B."/>
            <person name="Zeniou-Meyer M."/>
            <person name="Zivanovic I."/>
            <person name="Bolotin-Fukuhara M."/>
            <person name="Thierry A."/>
            <person name="Bouchier C."/>
            <person name="Caudron B."/>
            <person name="Scarpelli C."/>
            <person name="Gaillardin C."/>
            <person name="Weissenbach J."/>
            <person name="Wincker P."/>
            <person name="Souciet J.L."/>
        </authorList>
    </citation>
    <scope>NUCLEOTIDE SEQUENCE [LARGE SCALE GENOMIC DNA]</scope>
    <source>
        <strain evidence="6">ATCC 8585 / CBS 2359 / DSM 70799 / NBRC 1267 / NRRL Y-1140 / WM37</strain>
    </source>
</reference>
<dbReference type="KEGG" id="kla:KLLA0_C18491g"/>
<dbReference type="InParanoid" id="Q6CSR5"/>
<dbReference type="Gene3D" id="3.30.40.10">
    <property type="entry name" value="Zinc/RING finger domain, C3HC4 (zinc finger)"/>
    <property type="match status" value="1"/>
</dbReference>
<dbReference type="GO" id="GO:0030897">
    <property type="term" value="C:HOPS complex"/>
    <property type="evidence" value="ECO:0007669"/>
    <property type="project" value="TreeGrafter"/>
</dbReference>
<dbReference type="Pfam" id="PF23413">
    <property type="entry name" value="zf_RING_Vps8_fungal"/>
    <property type="match status" value="1"/>
</dbReference>
<dbReference type="Proteomes" id="UP000000598">
    <property type="component" value="Chromosome C"/>
</dbReference>
<dbReference type="STRING" id="284590.Q6CSR5"/>
<evidence type="ECO:0000313" key="5">
    <source>
        <dbReference type="EMBL" id="CAH01875.1"/>
    </source>
</evidence>